<evidence type="ECO:0000256" key="5">
    <source>
        <dbReference type="RuleBase" id="RU003476"/>
    </source>
</evidence>
<organism evidence="7 8">
    <name type="scientific">Actinokineospora terrae</name>
    <dbReference type="NCBI Taxonomy" id="155974"/>
    <lineage>
        <taxon>Bacteria</taxon>
        <taxon>Bacillati</taxon>
        <taxon>Actinomycetota</taxon>
        <taxon>Actinomycetes</taxon>
        <taxon>Pseudonocardiales</taxon>
        <taxon>Pseudonocardiaceae</taxon>
        <taxon>Actinokineospora</taxon>
    </lineage>
</organism>
<evidence type="ECO:0000256" key="2">
    <source>
        <dbReference type="ARBA" id="ARBA00005582"/>
    </source>
</evidence>
<dbReference type="STRING" id="155974.SAMN04487818_106205"/>
<dbReference type="RefSeq" id="WP_245782393.1">
    <property type="nucleotide sequence ID" value="NZ_FOGI01000006.1"/>
</dbReference>
<name>A0A1H9TCR8_9PSEU</name>
<accession>A0A1H9TCR8</accession>
<dbReference type="Proteomes" id="UP000199051">
    <property type="component" value="Unassembled WGS sequence"/>
</dbReference>
<feature type="domain" description="Nudix hydrolase" evidence="6">
    <location>
        <begin position="166"/>
        <end position="307"/>
    </location>
</feature>
<proteinExistence type="inferred from homology"/>
<dbReference type="SUPFAM" id="SSF55811">
    <property type="entry name" value="Nudix"/>
    <property type="match status" value="1"/>
</dbReference>
<keyword evidence="3 5" id="KW-0378">Hydrolase</keyword>
<reference evidence="8" key="1">
    <citation type="submission" date="2016-10" db="EMBL/GenBank/DDBJ databases">
        <authorList>
            <person name="Varghese N."/>
            <person name="Submissions S."/>
        </authorList>
    </citation>
    <scope>NUCLEOTIDE SEQUENCE [LARGE SCALE GENOMIC DNA]</scope>
    <source>
        <strain evidence="8">DSM 44260</strain>
    </source>
</reference>
<dbReference type="EMBL" id="FOGI01000006">
    <property type="protein sequence ID" value="SER95045.1"/>
    <property type="molecule type" value="Genomic_DNA"/>
</dbReference>
<evidence type="ECO:0000256" key="3">
    <source>
        <dbReference type="ARBA" id="ARBA00022801"/>
    </source>
</evidence>
<dbReference type="Pfam" id="PF00293">
    <property type="entry name" value="NUDIX"/>
    <property type="match status" value="1"/>
</dbReference>
<dbReference type="PRINTS" id="PR00502">
    <property type="entry name" value="NUDIXFAMILY"/>
</dbReference>
<dbReference type="InterPro" id="IPR015797">
    <property type="entry name" value="NUDIX_hydrolase-like_dom_sf"/>
</dbReference>
<dbReference type="PANTHER" id="PTHR43046:SF12">
    <property type="entry name" value="GDP-MANNOSE MANNOSYL HYDROLASE"/>
    <property type="match status" value="1"/>
</dbReference>
<gene>
    <name evidence="7" type="ORF">SAMN04487818_106205</name>
</gene>
<evidence type="ECO:0000313" key="7">
    <source>
        <dbReference type="EMBL" id="SER95045.1"/>
    </source>
</evidence>
<keyword evidence="8" id="KW-1185">Reference proteome</keyword>
<dbReference type="InterPro" id="IPR020084">
    <property type="entry name" value="NUDIX_hydrolase_CS"/>
</dbReference>
<sequence length="319" mass="35227">MTAWVVVLAAMALLVLIGIWLVGTANRLDRLHVRTDAAWAALDAALARRAVVARAVSGGIDPPPGDHLRVLADRAEHAPRPDREPAENALTRELATVDRRDLPLTLVAELADAEHRVIIARRVHGDAVRDTLALRRRRVVRWLKLAGTAPSPEYLEIAEPSLSEDVPRPAARVILRDRDGRVLLFRGHDPARVDDVYWFTPGGGVEAGEDLRTAALRELLEETGVVPDSLVGPVWRRRVAFSFAGRSYDGEEWFFLASLPDGSAVDTSGFTELESATIGEHRWWSSEELLATSETVYPVQFAELLPSLSTWDGTLRPVR</sequence>
<evidence type="ECO:0000256" key="4">
    <source>
        <dbReference type="ARBA" id="ARBA00022842"/>
    </source>
</evidence>
<dbReference type="InterPro" id="IPR020476">
    <property type="entry name" value="Nudix_hydrolase"/>
</dbReference>
<comment type="similarity">
    <text evidence="2 5">Belongs to the Nudix hydrolase family.</text>
</comment>
<evidence type="ECO:0000259" key="6">
    <source>
        <dbReference type="PROSITE" id="PS51462"/>
    </source>
</evidence>
<dbReference type="AlphaFoldDB" id="A0A1H9TCR8"/>
<evidence type="ECO:0000313" key="8">
    <source>
        <dbReference type="Proteomes" id="UP000199051"/>
    </source>
</evidence>
<dbReference type="PROSITE" id="PS51462">
    <property type="entry name" value="NUDIX"/>
    <property type="match status" value="1"/>
</dbReference>
<dbReference type="CDD" id="cd04685">
    <property type="entry name" value="NUDIX_Hydrolase"/>
    <property type="match status" value="1"/>
</dbReference>
<comment type="cofactor">
    <cofactor evidence="1">
        <name>Mg(2+)</name>
        <dbReference type="ChEBI" id="CHEBI:18420"/>
    </cofactor>
</comment>
<dbReference type="PROSITE" id="PS00893">
    <property type="entry name" value="NUDIX_BOX"/>
    <property type="match status" value="1"/>
</dbReference>
<dbReference type="PANTHER" id="PTHR43046">
    <property type="entry name" value="GDP-MANNOSE MANNOSYL HYDROLASE"/>
    <property type="match status" value="1"/>
</dbReference>
<dbReference type="Gene3D" id="3.90.79.10">
    <property type="entry name" value="Nucleoside Triphosphate Pyrophosphohydrolase"/>
    <property type="match status" value="1"/>
</dbReference>
<evidence type="ECO:0000256" key="1">
    <source>
        <dbReference type="ARBA" id="ARBA00001946"/>
    </source>
</evidence>
<protein>
    <submittedName>
        <fullName evidence="7">Uncharacterized conserved protein</fullName>
    </submittedName>
</protein>
<dbReference type="GO" id="GO:0016787">
    <property type="term" value="F:hydrolase activity"/>
    <property type="evidence" value="ECO:0007669"/>
    <property type="project" value="UniProtKB-KW"/>
</dbReference>
<keyword evidence="4" id="KW-0460">Magnesium</keyword>
<dbReference type="InterPro" id="IPR000086">
    <property type="entry name" value="NUDIX_hydrolase_dom"/>
</dbReference>